<organism evidence="2 3">
    <name type="scientific">Roseburia amylophila</name>
    <dbReference type="NCBI Taxonomy" id="2981794"/>
    <lineage>
        <taxon>Bacteria</taxon>
        <taxon>Bacillati</taxon>
        <taxon>Bacillota</taxon>
        <taxon>Clostridia</taxon>
        <taxon>Lachnospirales</taxon>
        <taxon>Lachnospiraceae</taxon>
        <taxon>Roseburia</taxon>
    </lineage>
</organism>
<reference evidence="2" key="1">
    <citation type="submission" date="2021-10" db="EMBL/GenBank/DDBJ databases">
        <title>Anaerobic single-cell dispensing facilitates the cultivation of human gut bacteria.</title>
        <authorList>
            <person name="Afrizal A."/>
        </authorList>
    </citation>
    <scope>NUCLEOTIDE SEQUENCE</scope>
    <source>
        <strain evidence="2">CLA-AA-H204</strain>
    </source>
</reference>
<dbReference type="Gene3D" id="3.40.630.30">
    <property type="match status" value="1"/>
</dbReference>
<protein>
    <submittedName>
        <fullName evidence="2">GNAT family N-acetyltransferase</fullName>
    </submittedName>
</protein>
<evidence type="ECO:0000313" key="2">
    <source>
        <dbReference type="EMBL" id="MCC2242449.1"/>
    </source>
</evidence>
<dbReference type="EMBL" id="JAJEQW010000009">
    <property type="protein sequence ID" value="MCC2242449.1"/>
    <property type="molecule type" value="Genomic_DNA"/>
</dbReference>
<dbReference type="InterPro" id="IPR051531">
    <property type="entry name" value="N-acetyltransferase"/>
</dbReference>
<accession>A0AAW4WGH2</accession>
<evidence type="ECO:0000313" key="3">
    <source>
        <dbReference type="Proteomes" id="UP001198893"/>
    </source>
</evidence>
<gene>
    <name evidence="2" type="ORF">LKD47_09095</name>
</gene>
<dbReference type="AlphaFoldDB" id="A0AAW4WGH2"/>
<dbReference type="RefSeq" id="WP_227710238.1">
    <property type="nucleotide sequence ID" value="NZ_JAJEQW010000009.1"/>
</dbReference>
<dbReference type="PROSITE" id="PS51186">
    <property type="entry name" value="GNAT"/>
    <property type="match status" value="1"/>
</dbReference>
<proteinExistence type="predicted"/>
<evidence type="ECO:0000259" key="1">
    <source>
        <dbReference type="PROSITE" id="PS51186"/>
    </source>
</evidence>
<sequence>MCHWNTVNWNCIIRKETLEEKLSEEEKHALSRLQKELSEQKKVELLFTDADLEKDITFFLSGHHVKPEECMLLATEPEEVAWAKKDADSDSDQLTVIGYEVPDFSKQMPLSNVDILLLGLEEVDTEFLLRTFQRKHHLPWRILETKRCYLREITLDDMDDLFDLYNKKGITDYIEPLYERQEEEEYQRAYIENMYGYYGYGMWLAKEKGTHRLIGRAGIDYRMLGEEEIIEMGYVIAPEYQRQGYAYEVCQAIMAWAKSNLDFRRIDCLVEPGNEASLGLLHKLGFQETEKINQDGKIFRHFWYFYS</sequence>
<dbReference type="InterPro" id="IPR016181">
    <property type="entry name" value="Acyl_CoA_acyltransferase"/>
</dbReference>
<name>A0AAW4WGH2_9FIRM</name>
<dbReference type="GO" id="GO:0016747">
    <property type="term" value="F:acyltransferase activity, transferring groups other than amino-acyl groups"/>
    <property type="evidence" value="ECO:0007669"/>
    <property type="project" value="InterPro"/>
</dbReference>
<feature type="domain" description="N-acetyltransferase" evidence="1">
    <location>
        <begin position="148"/>
        <end position="307"/>
    </location>
</feature>
<dbReference type="PANTHER" id="PTHR43792">
    <property type="entry name" value="GNAT FAMILY, PUTATIVE (AFU_ORTHOLOGUE AFUA_3G00765)-RELATED-RELATED"/>
    <property type="match status" value="1"/>
</dbReference>
<dbReference type="InterPro" id="IPR000182">
    <property type="entry name" value="GNAT_dom"/>
</dbReference>
<dbReference type="SUPFAM" id="SSF55729">
    <property type="entry name" value="Acyl-CoA N-acyltransferases (Nat)"/>
    <property type="match status" value="1"/>
</dbReference>
<dbReference type="CDD" id="cd04301">
    <property type="entry name" value="NAT_SF"/>
    <property type="match status" value="1"/>
</dbReference>
<comment type="caution">
    <text evidence="2">The sequence shown here is derived from an EMBL/GenBank/DDBJ whole genome shotgun (WGS) entry which is preliminary data.</text>
</comment>
<dbReference type="Proteomes" id="UP001198893">
    <property type="component" value="Unassembled WGS sequence"/>
</dbReference>
<dbReference type="PANTHER" id="PTHR43792:SF1">
    <property type="entry name" value="N-ACETYLTRANSFERASE DOMAIN-CONTAINING PROTEIN"/>
    <property type="match status" value="1"/>
</dbReference>
<dbReference type="Pfam" id="PF13302">
    <property type="entry name" value="Acetyltransf_3"/>
    <property type="match status" value="1"/>
</dbReference>